<dbReference type="GO" id="GO:0003899">
    <property type="term" value="F:DNA-directed RNA polymerase activity"/>
    <property type="evidence" value="ECO:0007669"/>
    <property type="project" value="UniProtKB-EC"/>
</dbReference>
<evidence type="ECO:0000256" key="7">
    <source>
        <dbReference type="ARBA" id="ARBA00022640"/>
    </source>
</evidence>
<gene>
    <name evidence="18" type="primary">rpoB-1</name>
</gene>
<dbReference type="GO" id="GO:0006351">
    <property type="term" value="P:DNA-templated transcription"/>
    <property type="evidence" value="ECO:0007669"/>
    <property type="project" value="InterPro"/>
</dbReference>
<dbReference type="InterPro" id="IPR007642">
    <property type="entry name" value="RNA_pol_Rpb2_2"/>
</dbReference>
<keyword evidence="7 18" id="KW-0934">Plastid</keyword>
<evidence type="ECO:0000256" key="13">
    <source>
        <dbReference type="ARBA" id="ARBA00048552"/>
    </source>
</evidence>
<dbReference type="Pfam" id="PF04561">
    <property type="entry name" value="RNA_pol_Rpb2_2"/>
    <property type="match status" value="1"/>
</dbReference>
<dbReference type="EMBL" id="MF280334">
    <property type="protein sequence ID" value="AXH37942.1"/>
    <property type="molecule type" value="Genomic_DNA"/>
</dbReference>
<dbReference type="GO" id="GO:0009507">
    <property type="term" value="C:chloroplast"/>
    <property type="evidence" value="ECO:0007669"/>
    <property type="project" value="UniProtKB-SubCell"/>
</dbReference>
<dbReference type="InterPro" id="IPR007645">
    <property type="entry name" value="RNA_pol_Rpb2_3"/>
</dbReference>
<dbReference type="PANTHER" id="PTHR20856">
    <property type="entry name" value="DNA-DIRECTED RNA POLYMERASE I SUBUNIT 2"/>
    <property type="match status" value="1"/>
</dbReference>
<dbReference type="InterPro" id="IPR015712">
    <property type="entry name" value="DNA-dir_RNA_pol_su2"/>
</dbReference>
<dbReference type="Pfam" id="PF10385">
    <property type="entry name" value="RNA_pol_Rpb2_45"/>
    <property type="match status" value="1"/>
</dbReference>
<sequence>MSTQKYFLPDFIQIQRKSFYQLLDKGLIEEFSKRNPINNEEKDLELYFYPEYYKLTIPELSPRQAILKSQSYISKLFIPVQLTDKVSKIIKLKWAYIGDLPLMTKRGHFILNGSARVIINQIIRSPGLYYQKKLYETYTTKWSKQPEFNRSYKRSYADIICLRGTWLRIEIDKRKKIWGQTKKGPKIPIIWFLIGMGLNEQLIFNTTLRSILLFQNVNEPTYNPPLAGGVAHYDFNQSPLKGKTTPRGGQTYGYETNPSKVWDELNKLIILKSKYKNKKKKTLSSSTLGRQWLFNKFMNPRNYDLGKQGRIAINKKLGLNIASNQLTLTPQDLLYAVNYLIKVEQGFKDVDDIDHLKNRRVRTSGELIQIQVGIGLGRLEQFIRNTMTETKSKISFLNSKNKKTNSLNLISDTPPFNEAPIERGHLAKGLEGRLINHPSRKTGVVQDCLINPPGVNKALKQFQKLTISQLINTKPLNSALREFFGSSPLSQFMDQMNPLAELTHKRRLSSMGPGGVTRDTATLAIRGIHPTHYGRICPVETPEGKNTGLVNSLTTYSRVSNQGILESPFYKVYKGQVQKTAGMFFLSAEDEDQIKLAAADLYISSLNFLPLSSIPVRIGEDFSKIPRHKVQYIGVSPIQMISVATSLIPFLEHDDANRALMGSNMQRQAVPLLRLDRPIVGTGLESRAVSDSGHIIQTSLSGLVTYVSGEKITITSFI</sequence>
<evidence type="ECO:0000259" key="15">
    <source>
        <dbReference type="Pfam" id="PF04561"/>
    </source>
</evidence>
<dbReference type="Gene3D" id="2.30.150.10">
    <property type="entry name" value="DNA-directed RNA polymerase, beta subunit, external 1 domain"/>
    <property type="match status" value="1"/>
</dbReference>
<comment type="catalytic activity">
    <reaction evidence="13">
        <text>RNA(n) + a ribonucleoside 5'-triphosphate = RNA(n+1) + diphosphate</text>
        <dbReference type="Rhea" id="RHEA:21248"/>
        <dbReference type="Rhea" id="RHEA-COMP:14527"/>
        <dbReference type="Rhea" id="RHEA-COMP:17342"/>
        <dbReference type="ChEBI" id="CHEBI:33019"/>
        <dbReference type="ChEBI" id="CHEBI:61557"/>
        <dbReference type="ChEBI" id="CHEBI:140395"/>
        <dbReference type="EC" id="2.7.7.6"/>
    </reaction>
</comment>
<comment type="subcellular location">
    <subcellularLocation>
        <location evidence="2">Plastid</location>
        <location evidence="2">Chloroplast</location>
    </subcellularLocation>
</comment>
<dbReference type="GO" id="GO:0032549">
    <property type="term" value="F:ribonucleoside binding"/>
    <property type="evidence" value="ECO:0007669"/>
    <property type="project" value="InterPro"/>
</dbReference>
<evidence type="ECO:0000256" key="12">
    <source>
        <dbReference type="ARBA" id="ARBA00032782"/>
    </source>
</evidence>
<accession>A0A345K503</accession>
<evidence type="ECO:0000259" key="17">
    <source>
        <dbReference type="Pfam" id="PF10385"/>
    </source>
</evidence>
<dbReference type="InterPro" id="IPR037034">
    <property type="entry name" value="RNA_pol_Rpb2_2_sf"/>
</dbReference>
<feature type="domain" description="RNA polymerase Rpb2" evidence="16">
    <location>
        <begin position="491"/>
        <end position="559"/>
    </location>
</feature>
<dbReference type="Gene3D" id="3.90.1110.10">
    <property type="entry name" value="RNA polymerase Rpb2, domain 2"/>
    <property type="match status" value="1"/>
</dbReference>
<keyword evidence="8" id="KW-0808">Transferase</keyword>
<keyword evidence="5" id="KW-0240">DNA-directed RNA polymerase</keyword>
<keyword evidence="9" id="KW-0548">Nucleotidyltransferase</keyword>
<feature type="domain" description="RNA polymerase Rpb2" evidence="15">
    <location>
        <begin position="124"/>
        <end position="362"/>
    </location>
</feature>
<comment type="similarity">
    <text evidence="3 14">Belongs to the RNA polymerase beta chain family.</text>
</comment>
<dbReference type="Gene3D" id="3.90.1100.10">
    <property type="match status" value="1"/>
</dbReference>
<protein>
    <recommendedName>
        <fullName evidence="4">DNA-directed RNA polymerase</fullName>
        <ecNumber evidence="4">2.7.7.6</ecNumber>
    </recommendedName>
    <alternativeName>
        <fullName evidence="12">PEP</fullName>
    </alternativeName>
</protein>
<dbReference type="AlphaFoldDB" id="A0A345K503"/>
<dbReference type="GO" id="GO:0003677">
    <property type="term" value="F:DNA binding"/>
    <property type="evidence" value="ECO:0007669"/>
    <property type="project" value="InterPro"/>
</dbReference>
<dbReference type="GO" id="GO:0000428">
    <property type="term" value="C:DNA-directed RNA polymerase complex"/>
    <property type="evidence" value="ECO:0007669"/>
    <property type="project" value="UniProtKB-KW"/>
</dbReference>
<proteinExistence type="inferred from homology"/>
<keyword evidence="10" id="KW-0804">Transcription</keyword>
<comment type="subunit">
    <text evidence="11">In plastids the minimal PEP RNA polymerase catalytic core is composed of four subunits: alpha, beta, beta', and beta''. When a (nuclear-encoded) sigma factor is associated with the core the holoenzyme is formed, which can initiate transcription.</text>
</comment>
<evidence type="ECO:0000256" key="6">
    <source>
        <dbReference type="ARBA" id="ARBA00022528"/>
    </source>
</evidence>
<evidence type="ECO:0000256" key="11">
    <source>
        <dbReference type="ARBA" id="ARBA00026088"/>
    </source>
</evidence>
<evidence type="ECO:0000256" key="14">
    <source>
        <dbReference type="RuleBase" id="RU000434"/>
    </source>
</evidence>
<reference evidence="18" key="1">
    <citation type="journal article" date="2018" name="BMC Plant Biol.">
        <title>The Antarctic sea ice alga Chlamydomonas sp. ICE-L provides insights into adaptive patterns of chloroplast evolution.</title>
        <authorList>
            <person name="Zhang Z."/>
            <person name="An M."/>
            <person name="Miao J."/>
            <person name="Gu Z."/>
            <person name="Liu C."/>
            <person name="Zhong B."/>
        </authorList>
    </citation>
    <scope>NUCLEOTIDE SEQUENCE</scope>
    <source>
        <strain evidence="18">ICE-L</strain>
    </source>
</reference>
<name>A0A345K503_9CHLO</name>
<evidence type="ECO:0000256" key="10">
    <source>
        <dbReference type="ARBA" id="ARBA00023163"/>
    </source>
</evidence>
<evidence type="ECO:0000256" key="8">
    <source>
        <dbReference type="ARBA" id="ARBA00022679"/>
    </source>
</evidence>
<feature type="domain" description="DNA-directed RNA polymerase beta subunit external 1" evidence="17">
    <location>
        <begin position="570"/>
        <end position="636"/>
    </location>
</feature>
<evidence type="ECO:0000256" key="5">
    <source>
        <dbReference type="ARBA" id="ARBA00022478"/>
    </source>
</evidence>
<evidence type="ECO:0000256" key="2">
    <source>
        <dbReference type="ARBA" id="ARBA00004229"/>
    </source>
</evidence>
<evidence type="ECO:0000313" key="18">
    <source>
        <dbReference type="EMBL" id="AXH37942.1"/>
    </source>
</evidence>
<keyword evidence="6 18" id="KW-0150">Chloroplast</keyword>
<evidence type="ECO:0000259" key="16">
    <source>
        <dbReference type="Pfam" id="PF04565"/>
    </source>
</evidence>
<organism evidence="18">
    <name type="scientific">Chlamydomonas sp. ICE-L</name>
    <dbReference type="NCBI Taxonomy" id="309537"/>
    <lineage>
        <taxon>Eukaryota</taxon>
        <taxon>Viridiplantae</taxon>
        <taxon>Chlorophyta</taxon>
        <taxon>core chlorophytes</taxon>
        <taxon>Chlorophyceae</taxon>
        <taxon>CS clade</taxon>
        <taxon>Chlamydomonadales</taxon>
        <taxon>Chlamydomonadaceae</taxon>
        <taxon>Chlamydomonas</taxon>
    </lineage>
</organism>
<dbReference type="InterPro" id="IPR019462">
    <property type="entry name" value="DNA-dir_RNA_pol_bsu_external_1"/>
</dbReference>
<comment type="function">
    <text evidence="1">DNA-dependent RNA polymerase catalyzes the transcription of DNA into RNA using the four ribonucleoside triphosphates as substrates.</text>
</comment>
<evidence type="ECO:0000256" key="9">
    <source>
        <dbReference type="ARBA" id="ARBA00022695"/>
    </source>
</evidence>
<geneLocation type="chloroplast" evidence="18"/>
<evidence type="ECO:0000256" key="1">
    <source>
        <dbReference type="ARBA" id="ARBA00004026"/>
    </source>
</evidence>
<dbReference type="EC" id="2.7.7.6" evidence="4"/>
<evidence type="ECO:0000256" key="3">
    <source>
        <dbReference type="ARBA" id="ARBA00006835"/>
    </source>
</evidence>
<dbReference type="Pfam" id="PF04565">
    <property type="entry name" value="RNA_pol_Rpb2_3"/>
    <property type="match status" value="1"/>
</dbReference>
<dbReference type="InterPro" id="IPR042107">
    <property type="entry name" value="DNA-dir_RNA_pol_bsu_ext_1_sf"/>
</dbReference>
<dbReference type="SUPFAM" id="SSF64484">
    <property type="entry name" value="beta and beta-prime subunits of DNA dependent RNA-polymerase"/>
    <property type="match status" value="1"/>
</dbReference>
<evidence type="ECO:0000256" key="4">
    <source>
        <dbReference type="ARBA" id="ARBA00012418"/>
    </source>
</evidence>